<dbReference type="OrthoDB" id="9763290at2"/>
<dbReference type="Proteomes" id="UP000001420">
    <property type="component" value="Chromosome"/>
</dbReference>
<evidence type="ECO:0000313" key="1">
    <source>
        <dbReference type="EMBL" id="AAP99429.1"/>
    </source>
</evidence>
<reference evidence="1 2" key="1">
    <citation type="journal article" date="2003" name="Proc. Natl. Acad. Sci. U.S.A.">
        <title>Genome sequence of the cyanobacterium Prochlorococcus marinus SS120, a nearly minimal oxyphototrophic genome.</title>
        <authorList>
            <person name="Dufresne A."/>
            <person name="Salanoubat M."/>
            <person name="Partensky F."/>
            <person name="Artiguenave F."/>
            <person name="Axmann I.M."/>
            <person name="Barbe V."/>
            <person name="Duprat S."/>
            <person name="Galperin M.Y."/>
            <person name="Koonin E.V."/>
            <person name="Le Gall F."/>
            <person name="Makarova K.S."/>
            <person name="Ostrowski M."/>
            <person name="Oztas S."/>
            <person name="Robert C."/>
            <person name="Rogozin I.B."/>
            <person name="Scanlan D.J."/>
            <person name="Tandeau de Marsac N."/>
            <person name="Weissenbach J."/>
            <person name="Wincker P."/>
            <person name="Wolf Y.I."/>
            <person name="Hess W.R."/>
        </authorList>
    </citation>
    <scope>NUCLEOTIDE SEQUENCE [LARGE SCALE GENOMIC DNA]</scope>
    <source>
        <strain evidence="2">SARG / CCMP1375 / SS120</strain>
    </source>
</reference>
<name>Q7VDJ3_PROMA</name>
<keyword evidence="2" id="KW-1185">Reference proteome</keyword>
<sequence length="114" mass="13294">MEDPKLRPLVLLFIKQIPKSFLEISGRVLGISQFLERVEKLSYRLNYANSIDDLYFLLIKEWTNISMIMHSNPRNNIKTANKIAVNINLENYELNPISKMMALDCISYLSDNNQ</sequence>
<dbReference type="AlphaFoldDB" id="Q7VDJ3"/>
<dbReference type="EnsemblBacteria" id="AAP99429">
    <property type="protein sequence ID" value="AAP99429"/>
    <property type="gene ID" value="Pro_0383"/>
</dbReference>
<proteinExistence type="predicted"/>
<protein>
    <submittedName>
        <fullName evidence="1">Uncharacterized protein</fullName>
    </submittedName>
</protein>
<dbReference type="RefSeq" id="WP_011124538.1">
    <property type="nucleotide sequence ID" value="NC_005042.1"/>
</dbReference>
<evidence type="ECO:0000313" key="2">
    <source>
        <dbReference type="Proteomes" id="UP000001420"/>
    </source>
</evidence>
<dbReference type="EMBL" id="AE017126">
    <property type="protein sequence ID" value="AAP99429.1"/>
    <property type="molecule type" value="Genomic_DNA"/>
</dbReference>
<accession>Q7VDJ3</accession>
<dbReference type="PATRIC" id="fig|167539.5.peg.389"/>
<organism evidence="1 2">
    <name type="scientific">Prochlorococcus marinus (strain SARG / CCMP1375 / SS120)</name>
    <dbReference type="NCBI Taxonomy" id="167539"/>
    <lineage>
        <taxon>Bacteria</taxon>
        <taxon>Bacillati</taxon>
        <taxon>Cyanobacteriota</taxon>
        <taxon>Cyanophyceae</taxon>
        <taxon>Synechococcales</taxon>
        <taxon>Prochlorococcaceae</taxon>
        <taxon>Prochlorococcus</taxon>
    </lineage>
</organism>
<dbReference type="HOGENOM" id="CLU_2118891_0_0_3"/>
<gene>
    <name evidence="1" type="ordered locus">Pro_0383</name>
</gene>
<dbReference type="KEGG" id="pma:Pro_0383"/>